<dbReference type="AlphaFoldDB" id="A0A9D2BIJ9"/>
<feature type="transmembrane region" description="Helical" evidence="1">
    <location>
        <begin position="90"/>
        <end position="109"/>
    </location>
</feature>
<keyword evidence="1" id="KW-0812">Transmembrane</keyword>
<dbReference type="InterPro" id="IPR021215">
    <property type="entry name" value="DUF2752"/>
</dbReference>
<comment type="caution">
    <text evidence="2">The sequence shown here is derived from an EMBL/GenBank/DDBJ whole genome shotgun (WGS) entry which is preliminary data.</text>
</comment>
<protein>
    <submittedName>
        <fullName evidence="2">DUF2752 domain-containing protein</fullName>
    </submittedName>
</protein>
<dbReference type="PROSITE" id="PS51257">
    <property type="entry name" value="PROKAR_LIPOPROTEIN"/>
    <property type="match status" value="1"/>
</dbReference>
<evidence type="ECO:0000313" key="3">
    <source>
        <dbReference type="Proteomes" id="UP000886890"/>
    </source>
</evidence>
<dbReference type="EMBL" id="DXEK01000130">
    <property type="protein sequence ID" value="HIX77456.1"/>
    <property type="molecule type" value="Genomic_DNA"/>
</dbReference>
<dbReference type="Proteomes" id="UP000886890">
    <property type="component" value="Unassembled WGS sequence"/>
</dbReference>
<keyword evidence="1" id="KW-1133">Transmembrane helix</keyword>
<organism evidence="2 3">
    <name type="scientific">Candidatus Fusicatenibacter merdavium</name>
    <dbReference type="NCBI Taxonomy" id="2838600"/>
    <lineage>
        <taxon>Bacteria</taxon>
        <taxon>Bacillati</taxon>
        <taxon>Bacillota</taxon>
        <taxon>Clostridia</taxon>
        <taxon>Lachnospirales</taxon>
        <taxon>Lachnospiraceae</taxon>
        <taxon>Fusicatenibacter</taxon>
    </lineage>
</organism>
<feature type="transmembrane region" description="Helical" evidence="1">
    <location>
        <begin position="59"/>
        <end position="78"/>
    </location>
</feature>
<dbReference type="Pfam" id="PF10825">
    <property type="entry name" value="DUF2752"/>
    <property type="match status" value="1"/>
</dbReference>
<gene>
    <name evidence="2" type="ORF">H9734_07675</name>
</gene>
<reference evidence="2" key="2">
    <citation type="submission" date="2021-04" db="EMBL/GenBank/DDBJ databases">
        <authorList>
            <person name="Gilroy R."/>
        </authorList>
    </citation>
    <scope>NUCLEOTIDE SEQUENCE</scope>
    <source>
        <strain evidence="2">CHK183-1962</strain>
    </source>
</reference>
<reference evidence="2" key="1">
    <citation type="journal article" date="2021" name="PeerJ">
        <title>Extensive microbial diversity within the chicken gut microbiome revealed by metagenomics and culture.</title>
        <authorList>
            <person name="Gilroy R."/>
            <person name="Ravi A."/>
            <person name="Getino M."/>
            <person name="Pursley I."/>
            <person name="Horton D.L."/>
            <person name="Alikhan N.F."/>
            <person name="Baker D."/>
            <person name="Gharbi K."/>
            <person name="Hall N."/>
            <person name="Watson M."/>
            <person name="Adriaenssens E.M."/>
            <person name="Foster-Nyarko E."/>
            <person name="Jarju S."/>
            <person name="Secka A."/>
            <person name="Antonio M."/>
            <person name="Oren A."/>
            <person name="Chaudhuri R.R."/>
            <person name="La Ragione R."/>
            <person name="Hildebrand F."/>
            <person name="Pallen M.J."/>
        </authorList>
    </citation>
    <scope>NUCLEOTIDE SEQUENCE</scope>
    <source>
        <strain evidence="2">CHK183-1962</strain>
    </source>
</reference>
<keyword evidence="1" id="KW-0472">Membrane</keyword>
<name>A0A9D2BIJ9_9FIRM</name>
<proteinExistence type="predicted"/>
<evidence type="ECO:0000313" key="2">
    <source>
        <dbReference type="EMBL" id="HIX77456.1"/>
    </source>
</evidence>
<evidence type="ECO:0000256" key="1">
    <source>
        <dbReference type="SAM" id="Phobius"/>
    </source>
</evidence>
<sequence length="138" mass="15812">MSKRKDLGVFLLIVLLYIAVMSITGIGCPIRWFTGISCPGCGMSRAFFSLLHLDFAGAFRYHPLIYPIILFVPYYFLGSEKTDRQKKVKKTLLILLAILAICLWIFRIFHEDSVVRIDLSNSVMIKYLKQMKGVLKCT</sequence>
<feature type="transmembrane region" description="Helical" evidence="1">
    <location>
        <begin position="7"/>
        <end position="27"/>
    </location>
</feature>
<accession>A0A9D2BIJ9</accession>